<feature type="transmembrane region" description="Helical" evidence="1">
    <location>
        <begin position="31"/>
        <end position="52"/>
    </location>
</feature>
<name>A0AAD4PK98_9MUSC</name>
<gene>
    <name evidence="2" type="ORF">KR093_007583</name>
</gene>
<keyword evidence="1" id="KW-0472">Membrane</keyword>
<protein>
    <submittedName>
        <fullName evidence="2">Uncharacterized protein</fullName>
    </submittedName>
</protein>
<comment type="caution">
    <text evidence="2">The sequence shown here is derived from an EMBL/GenBank/DDBJ whole genome shotgun (WGS) entry which is preliminary data.</text>
</comment>
<accession>A0AAD4PK98</accession>
<dbReference type="AlphaFoldDB" id="A0AAD4PK98"/>
<evidence type="ECO:0000313" key="2">
    <source>
        <dbReference type="EMBL" id="KAH8371480.1"/>
    </source>
</evidence>
<dbReference type="Proteomes" id="UP001200034">
    <property type="component" value="Unassembled WGS sequence"/>
</dbReference>
<keyword evidence="1" id="KW-1133">Transmembrane helix</keyword>
<keyword evidence="1" id="KW-0812">Transmembrane</keyword>
<keyword evidence="3" id="KW-1185">Reference proteome</keyword>
<proteinExistence type="predicted"/>
<dbReference type="EMBL" id="JAJJHW010002585">
    <property type="protein sequence ID" value="KAH8371480.1"/>
    <property type="molecule type" value="Genomic_DNA"/>
</dbReference>
<evidence type="ECO:0000256" key="1">
    <source>
        <dbReference type="SAM" id="Phobius"/>
    </source>
</evidence>
<reference evidence="2" key="1">
    <citation type="journal article" date="2021" name="Mol. Ecol. Resour.">
        <title>Phylogenomic analyses of the genus Drosophila reveals genomic signals of climate adaptation.</title>
        <authorList>
            <person name="Li F."/>
            <person name="Rane R.V."/>
            <person name="Luria V."/>
            <person name="Xiong Z."/>
            <person name="Chen J."/>
            <person name="Li Z."/>
            <person name="Catullo R.A."/>
            <person name="Griffin P.C."/>
            <person name="Schiffer M."/>
            <person name="Pearce S."/>
            <person name="Lee S.F."/>
            <person name="McElroy K."/>
            <person name="Stocker A."/>
            <person name="Shirriffs J."/>
            <person name="Cockerell F."/>
            <person name="Coppin C."/>
            <person name="Sgro C.M."/>
            <person name="Karger A."/>
            <person name="Cain J.W."/>
            <person name="Weber J.A."/>
            <person name="Santpere G."/>
            <person name="Kirschner M.W."/>
            <person name="Hoffmann A.A."/>
            <person name="Oakeshott J.G."/>
            <person name="Zhang G."/>
        </authorList>
    </citation>
    <scope>NUCLEOTIDE SEQUENCE</scope>
    <source>
        <strain evidence="2">BGI-SZ-2011g</strain>
    </source>
</reference>
<evidence type="ECO:0000313" key="3">
    <source>
        <dbReference type="Proteomes" id="UP001200034"/>
    </source>
</evidence>
<sequence length="130" mass="14620">MRDLQFVATASLLFGIFKAHARHKAKFMLLWLVITVYCCLSMLNAGAMLLCPRVDIGRISFLWILFVWSLAAAVAYLWNIMYNEYVELTIEVAPPAVEVDSTAQAPTKHSSKYPNTEGLTVLVHGKKMDI</sequence>
<organism evidence="2 3">
    <name type="scientific">Drosophila rubida</name>
    <dbReference type="NCBI Taxonomy" id="30044"/>
    <lineage>
        <taxon>Eukaryota</taxon>
        <taxon>Metazoa</taxon>
        <taxon>Ecdysozoa</taxon>
        <taxon>Arthropoda</taxon>
        <taxon>Hexapoda</taxon>
        <taxon>Insecta</taxon>
        <taxon>Pterygota</taxon>
        <taxon>Neoptera</taxon>
        <taxon>Endopterygota</taxon>
        <taxon>Diptera</taxon>
        <taxon>Brachycera</taxon>
        <taxon>Muscomorpha</taxon>
        <taxon>Ephydroidea</taxon>
        <taxon>Drosophilidae</taxon>
        <taxon>Drosophila</taxon>
    </lineage>
</organism>
<feature type="transmembrane region" description="Helical" evidence="1">
    <location>
        <begin position="59"/>
        <end position="78"/>
    </location>
</feature>